<dbReference type="eggNOG" id="KOG1399">
    <property type="taxonomic scope" value="Eukaryota"/>
</dbReference>
<evidence type="ECO:0000313" key="6">
    <source>
        <dbReference type="EMBL" id="CCH44928.1"/>
    </source>
</evidence>
<gene>
    <name evidence="6" type="ORF">BN7_4498</name>
</gene>
<evidence type="ECO:0000256" key="4">
    <source>
        <dbReference type="ARBA" id="ARBA00022857"/>
    </source>
</evidence>
<dbReference type="PIRSF" id="PIRSF000332">
    <property type="entry name" value="FMO"/>
    <property type="match status" value="1"/>
</dbReference>
<dbReference type="PRINTS" id="PR00419">
    <property type="entry name" value="ADXRDTASE"/>
</dbReference>
<sequence length="492" mass="56079">MTQSNEVKLPKRVKSIAIIGGGASGAITLDSLIQEGKFDKITLYERRDVLGGVWVLDHNPDQLDIPPGQSQDQLDPKVEIPNDLKLNQTFKTSRSKQQRYLHTASYEDLRTNIPEQLMTYSDEKTWGADPKLKVEEHYIRGIAIQNYIERYINRHSKNVVLRTTVESINKDYSIKDGSSQFELTLRKETNLKDQDGNYIDEWSIEKYDAVVIATGHYHVPYIPNVPGLNEVYQRFPSKIKHSKTFRASNDFKDQTLIVIGSRASGADIVEIASNSAKFIYQSKRSEGPLRFEGKPNTQVKPTITKYELLNNKDIIVHFKDGSIVKNPDQIIYATGFRFSYPFLKDLYPNFTTGYINPDLYLHTFSIKDPLLSVIGAPTDAISFRAFEFQAILLSRFLSGKIHLPSLQEQIEWTLERFITKGDNRAYHTIDLGGKLEYLAYLTELGGGVEPLGGTGRPFPTWTQSDLELHAAIQERFKKFFGEGELNEEQKKL</sequence>
<comment type="caution">
    <text evidence="6">The sequence shown here is derived from an EMBL/GenBank/DDBJ whole genome shotgun (WGS) entry which is preliminary data.</text>
</comment>
<keyword evidence="7" id="KW-1185">Reference proteome</keyword>
<dbReference type="Proteomes" id="UP000009328">
    <property type="component" value="Unassembled WGS sequence"/>
</dbReference>
<dbReference type="Pfam" id="PF00743">
    <property type="entry name" value="FMO-like"/>
    <property type="match status" value="2"/>
</dbReference>
<dbReference type="PANTHER" id="PTHR23023">
    <property type="entry name" value="DIMETHYLANILINE MONOOXYGENASE"/>
    <property type="match status" value="1"/>
</dbReference>
<dbReference type="AlphaFoldDB" id="K0KUS8"/>
<keyword evidence="4" id="KW-0521">NADP</keyword>
<keyword evidence="2" id="KW-0285">Flavoprotein</keyword>
<evidence type="ECO:0000256" key="1">
    <source>
        <dbReference type="ARBA" id="ARBA00009183"/>
    </source>
</evidence>
<dbReference type="EMBL" id="CAIF01000168">
    <property type="protein sequence ID" value="CCH44928.1"/>
    <property type="molecule type" value="Genomic_DNA"/>
</dbReference>
<evidence type="ECO:0000256" key="5">
    <source>
        <dbReference type="ARBA" id="ARBA00023002"/>
    </source>
</evidence>
<name>K0KUS8_WICCF</name>
<dbReference type="HOGENOM" id="CLU_006909_5_3_1"/>
<comment type="similarity">
    <text evidence="1">Belongs to the FMO family.</text>
</comment>
<dbReference type="InParanoid" id="K0KUS8"/>
<dbReference type="InterPro" id="IPR050346">
    <property type="entry name" value="FMO-like"/>
</dbReference>
<evidence type="ECO:0000313" key="7">
    <source>
        <dbReference type="Proteomes" id="UP000009328"/>
    </source>
</evidence>
<accession>K0KUS8</accession>
<dbReference type="EC" id="1.8.-.-" evidence="6"/>
<reference evidence="6 7" key="1">
    <citation type="journal article" date="2012" name="Eukaryot. Cell">
        <title>Draft genome sequence of Wickerhamomyces ciferrii NRRL Y-1031 F-60-10.</title>
        <authorList>
            <person name="Schneider J."/>
            <person name="Andrea H."/>
            <person name="Blom J."/>
            <person name="Jaenicke S."/>
            <person name="Ruckert C."/>
            <person name="Schorsch C."/>
            <person name="Szczepanowski R."/>
            <person name="Farwick M."/>
            <person name="Goesmann A."/>
            <person name="Puhler A."/>
            <person name="Schaffer S."/>
            <person name="Tauch A."/>
            <person name="Kohler T."/>
            <person name="Brinkrolf K."/>
        </authorList>
    </citation>
    <scope>NUCLEOTIDE SEQUENCE [LARGE SCALE GENOMIC DNA]</scope>
    <source>
        <strain evidence="7">ATCC 14091 / BCRC 22168 / CBS 111 / JCM 3599 / NBRC 0793 / NRRL Y-1031 F-60-10</strain>
    </source>
</reference>
<dbReference type="GO" id="GO:0050661">
    <property type="term" value="F:NADP binding"/>
    <property type="evidence" value="ECO:0007669"/>
    <property type="project" value="InterPro"/>
</dbReference>
<organism evidence="6 7">
    <name type="scientific">Wickerhamomyces ciferrii (strain ATCC 14091 / BCRC 22168 / CBS 111 / JCM 3599 / NBRC 0793 / NRRL Y-1031 F-60-10)</name>
    <name type="common">Yeast</name>
    <name type="synonym">Pichia ciferrii</name>
    <dbReference type="NCBI Taxonomy" id="1206466"/>
    <lineage>
        <taxon>Eukaryota</taxon>
        <taxon>Fungi</taxon>
        <taxon>Dikarya</taxon>
        <taxon>Ascomycota</taxon>
        <taxon>Saccharomycotina</taxon>
        <taxon>Saccharomycetes</taxon>
        <taxon>Phaffomycetales</taxon>
        <taxon>Wickerhamomycetaceae</taxon>
        <taxon>Wickerhamomyces</taxon>
    </lineage>
</organism>
<dbReference type="GO" id="GO:0004499">
    <property type="term" value="F:N,N-dimethylaniline monooxygenase activity"/>
    <property type="evidence" value="ECO:0007669"/>
    <property type="project" value="InterPro"/>
</dbReference>
<proteinExistence type="inferred from homology"/>
<dbReference type="STRING" id="1206466.K0KUS8"/>
<evidence type="ECO:0000256" key="2">
    <source>
        <dbReference type="ARBA" id="ARBA00022630"/>
    </source>
</evidence>
<keyword evidence="5 6" id="KW-0560">Oxidoreductase</keyword>
<dbReference type="SUPFAM" id="SSF51905">
    <property type="entry name" value="FAD/NAD(P)-binding domain"/>
    <property type="match status" value="2"/>
</dbReference>
<dbReference type="GO" id="GO:0050660">
    <property type="term" value="F:flavin adenine dinucleotide binding"/>
    <property type="evidence" value="ECO:0007669"/>
    <property type="project" value="InterPro"/>
</dbReference>
<dbReference type="InterPro" id="IPR020946">
    <property type="entry name" value="Flavin_mOase-like"/>
</dbReference>
<keyword evidence="6" id="KW-0503">Monooxygenase</keyword>
<evidence type="ECO:0000256" key="3">
    <source>
        <dbReference type="ARBA" id="ARBA00022827"/>
    </source>
</evidence>
<dbReference type="InterPro" id="IPR000960">
    <property type="entry name" value="Flavin_mOase"/>
</dbReference>
<protein>
    <submittedName>
        <fullName evidence="6">Flavin-containing monooxygenase</fullName>
        <ecNumber evidence="6">1.8.-.-</ecNumber>
    </submittedName>
</protein>
<dbReference type="InterPro" id="IPR036188">
    <property type="entry name" value="FAD/NAD-bd_sf"/>
</dbReference>
<keyword evidence="3" id="KW-0274">FAD</keyword>
<dbReference type="Gene3D" id="3.50.50.60">
    <property type="entry name" value="FAD/NAD(P)-binding domain"/>
    <property type="match status" value="2"/>
</dbReference>